<comment type="subcellular location">
    <subcellularLocation>
        <location evidence="1">Membrane</location>
        <topology evidence="1">Multi-pass membrane protein</topology>
    </subcellularLocation>
</comment>
<protein>
    <submittedName>
        <fullName evidence="10">Cation-transporting ATPase</fullName>
    </submittedName>
</protein>
<dbReference type="GO" id="GO:0140358">
    <property type="term" value="F:P-type transmembrane transporter activity"/>
    <property type="evidence" value="ECO:0007669"/>
    <property type="project" value="InterPro"/>
</dbReference>
<dbReference type="PANTHER" id="PTHR45630">
    <property type="entry name" value="CATION-TRANSPORTING ATPASE-RELATED"/>
    <property type="match status" value="1"/>
</dbReference>
<keyword evidence="9" id="KW-0812">Transmembrane</keyword>
<keyword evidence="9" id="KW-0472">Membrane</keyword>
<keyword evidence="6" id="KW-0460">Magnesium</keyword>
<evidence type="ECO:0000256" key="4">
    <source>
        <dbReference type="ARBA" id="ARBA00022741"/>
    </source>
</evidence>
<dbReference type="Proteomes" id="UP000728185">
    <property type="component" value="Unassembled WGS sequence"/>
</dbReference>
<dbReference type="InterPro" id="IPR001757">
    <property type="entry name" value="P_typ_ATPase"/>
</dbReference>
<accession>A0A8E0VLH1</accession>
<name>A0A8E0VLH1_9TREM</name>
<evidence type="ECO:0000313" key="11">
    <source>
        <dbReference type="Proteomes" id="UP000728185"/>
    </source>
</evidence>
<keyword evidence="9" id="KW-1133">Transmembrane helix</keyword>
<dbReference type="GO" id="GO:0016020">
    <property type="term" value="C:membrane"/>
    <property type="evidence" value="ECO:0007669"/>
    <property type="project" value="UniProtKB-SubCell"/>
</dbReference>
<dbReference type="InterPro" id="IPR006544">
    <property type="entry name" value="P-type_TPase_V"/>
</dbReference>
<dbReference type="InterPro" id="IPR036412">
    <property type="entry name" value="HAD-like_sf"/>
</dbReference>
<dbReference type="GO" id="GO:0016887">
    <property type="term" value="F:ATP hydrolysis activity"/>
    <property type="evidence" value="ECO:0007669"/>
    <property type="project" value="InterPro"/>
</dbReference>
<feature type="transmembrane region" description="Helical" evidence="9">
    <location>
        <begin position="125"/>
        <end position="144"/>
    </location>
</feature>
<dbReference type="Gene3D" id="3.40.50.1000">
    <property type="entry name" value="HAD superfamily/HAD-like"/>
    <property type="match status" value="1"/>
</dbReference>
<feature type="region of interest" description="Disordered" evidence="8">
    <location>
        <begin position="218"/>
        <end position="240"/>
    </location>
</feature>
<dbReference type="EMBL" id="LUCM01005629">
    <property type="protein sequence ID" value="KAA0192531.1"/>
    <property type="molecule type" value="Genomic_DNA"/>
</dbReference>
<dbReference type="GO" id="GO:0005524">
    <property type="term" value="F:ATP binding"/>
    <property type="evidence" value="ECO:0007669"/>
    <property type="project" value="UniProtKB-KW"/>
</dbReference>
<organism evidence="10 11">
    <name type="scientific">Fasciolopsis buskii</name>
    <dbReference type="NCBI Taxonomy" id="27845"/>
    <lineage>
        <taxon>Eukaryota</taxon>
        <taxon>Metazoa</taxon>
        <taxon>Spiralia</taxon>
        <taxon>Lophotrochozoa</taxon>
        <taxon>Platyhelminthes</taxon>
        <taxon>Trematoda</taxon>
        <taxon>Digenea</taxon>
        <taxon>Plagiorchiida</taxon>
        <taxon>Echinostomata</taxon>
        <taxon>Echinostomatoidea</taxon>
        <taxon>Fasciolidae</taxon>
        <taxon>Fasciolopsis</taxon>
    </lineage>
</organism>
<dbReference type="GO" id="GO:0019829">
    <property type="term" value="F:ATPase-coupled monoatomic cation transmembrane transporter activity"/>
    <property type="evidence" value="ECO:0007669"/>
    <property type="project" value="TreeGrafter"/>
</dbReference>
<evidence type="ECO:0000256" key="8">
    <source>
        <dbReference type="SAM" id="MobiDB-lite"/>
    </source>
</evidence>
<comment type="caution">
    <text evidence="10">The sequence shown here is derived from an EMBL/GenBank/DDBJ whole genome shotgun (WGS) entry which is preliminary data.</text>
</comment>
<dbReference type="SUPFAM" id="SSF56784">
    <property type="entry name" value="HAD-like"/>
    <property type="match status" value="1"/>
</dbReference>
<keyword evidence="2" id="KW-0597">Phosphoprotein</keyword>
<evidence type="ECO:0000256" key="3">
    <source>
        <dbReference type="ARBA" id="ARBA00022723"/>
    </source>
</evidence>
<proteinExistence type="predicted"/>
<feature type="transmembrane region" description="Helical" evidence="9">
    <location>
        <begin position="100"/>
        <end position="119"/>
    </location>
</feature>
<keyword evidence="11" id="KW-1185">Reference proteome</keyword>
<dbReference type="GO" id="GO:0046872">
    <property type="term" value="F:metal ion binding"/>
    <property type="evidence" value="ECO:0007669"/>
    <property type="project" value="UniProtKB-KW"/>
</dbReference>
<dbReference type="OrthoDB" id="48943at2759"/>
<dbReference type="PANTHER" id="PTHR45630:SF8">
    <property type="entry name" value="CATION-TRANSPORTING ATPASE"/>
    <property type="match status" value="1"/>
</dbReference>
<dbReference type="NCBIfam" id="TIGR01494">
    <property type="entry name" value="ATPase_P-type"/>
    <property type="match status" value="1"/>
</dbReference>
<dbReference type="InterPro" id="IPR023214">
    <property type="entry name" value="HAD_sf"/>
</dbReference>
<dbReference type="AlphaFoldDB" id="A0A8E0VLH1"/>
<evidence type="ECO:0000256" key="1">
    <source>
        <dbReference type="ARBA" id="ARBA00004141"/>
    </source>
</evidence>
<sequence>MCGDLRMLVVKGTVFSRFSPDQKTQLIEALQSVGYFVAMCGDGANDCGALKAAHAGVSLSEAEASVASPFTSKEQNISCMPTLIREGRCSLVTSFGTLKFITSYSLIQFISVITLYYLVDIPSARYVLLLHLIVLANFLICYLIESLVEGVSFRQHLARIRRILFPRYIQLKDYERIREEIDQLAGSWPPLIRSASVQELPRELFQDAETVRQAVLPSTGQRGRKASVMSNETEDEGSSQDHVVQAVMIHAPSSITQPQRSKSPDCVHSYGPRENFILSSSSSVRW</sequence>
<evidence type="ECO:0000256" key="9">
    <source>
        <dbReference type="SAM" id="Phobius"/>
    </source>
</evidence>
<gene>
    <name evidence="10" type="ORF">FBUS_05088</name>
</gene>
<dbReference type="GO" id="GO:0006874">
    <property type="term" value="P:intracellular calcium ion homeostasis"/>
    <property type="evidence" value="ECO:0007669"/>
    <property type="project" value="TreeGrafter"/>
</dbReference>
<keyword evidence="5" id="KW-0067">ATP-binding</keyword>
<evidence type="ECO:0000256" key="2">
    <source>
        <dbReference type="ARBA" id="ARBA00022553"/>
    </source>
</evidence>
<evidence type="ECO:0000313" key="10">
    <source>
        <dbReference type="EMBL" id="KAA0192531.1"/>
    </source>
</evidence>
<keyword evidence="4" id="KW-0547">Nucleotide-binding</keyword>
<reference evidence="10" key="1">
    <citation type="submission" date="2019-05" db="EMBL/GenBank/DDBJ databases">
        <title>Annotation for the trematode Fasciolopsis buski.</title>
        <authorList>
            <person name="Choi Y.-J."/>
        </authorList>
    </citation>
    <scope>NUCLEOTIDE SEQUENCE</scope>
    <source>
        <strain evidence="10">HT</strain>
        <tissue evidence="10">Whole worm</tissue>
    </source>
</reference>
<evidence type="ECO:0000256" key="6">
    <source>
        <dbReference type="ARBA" id="ARBA00022842"/>
    </source>
</evidence>
<keyword evidence="7" id="KW-1278">Translocase</keyword>
<evidence type="ECO:0000256" key="5">
    <source>
        <dbReference type="ARBA" id="ARBA00022840"/>
    </source>
</evidence>
<keyword evidence="3" id="KW-0479">Metal-binding</keyword>
<dbReference type="GO" id="GO:0015203">
    <property type="term" value="F:polyamine transmembrane transporter activity"/>
    <property type="evidence" value="ECO:0007669"/>
    <property type="project" value="TreeGrafter"/>
</dbReference>
<evidence type="ECO:0000256" key="7">
    <source>
        <dbReference type="ARBA" id="ARBA00022967"/>
    </source>
</evidence>